<feature type="compositionally biased region" description="Polar residues" evidence="1">
    <location>
        <begin position="245"/>
        <end position="257"/>
    </location>
</feature>
<dbReference type="AlphaFoldDB" id="A0A7R8VMI7"/>
<feature type="region of interest" description="Disordered" evidence="1">
    <location>
        <begin position="1"/>
        <end position="26"/>
    </location>
</feature>
<evidence type="ECO:0000256" key="1">
    <source>
        <dbReference type="SAM" id="MobiDB-lite"/>
    </source>
</evidence>
<reference evidence="2" key="1">
    <citation type="submission" date="2020-11" db="EMBL/GenBank/DDBJ databases">
        <authorList>
            <person name="Tran Van P."/>
        </authorList>
    </citation>
    <scope>NUCLEOTIDE SEQUENCE</scope>
</reference>
<proteinExistence type="predicted"/>
<feature type="region of interest" description="Disordered" evidence="1">
    <location>
        <begin position="243"/>
        <end position="274"/>
    </location>
</feature>
<organism evidence="2">
    <name type="scientific">Timema douglasi</name>
    <name type="common">Walking stick</name>
    <dbReference type="NCBI Taxonomy" id="61478"/>
    <lineage>
        <taxon>Eukaryota</taxon>
        <taxon>Metazoa</taxon>
        <taxon>Ecdysozoa</taxon>
        <taxon>Arthropoda</taxon>
        <taxon>Hexapoda</taxon>
        <taxon>Insecta</taxon>
        <taxon>Pterygota</taxon>
        <taxon>Neoptera</taxon>
        <taxon>Polyneoptera</taxon>
        <taxon>Phasmatodea</taxon>
        <taxon>Timematodea</taxon>
        <taxon>Timematoidea</taxon>
        <taxon>Timematidae</taxon>
        <taxon>Timema</taxon>
    </lineage>
</organism>
<name>A0A7R8VMI7_TIMDO</name>
<evidence type="ECO:0000313" key="2">
    <source>
        <dbReference type="EMBL" id="CAD7201014.1"/>
    </source>
</evidence>
<accession>A0A7R8VMI7</accession>
<sequence>MDTKLSEFLSEMGNTPTPPVHPAEIRTSISPSPVVELNTTSALANYATEWSEGRVGNHLEKTAPKYNRPGFEPQPPCHNPTTCTPVRAEDVEATRTQVMSTRRYRPRLQKAVLHGRCCWTKVHRVLLFPPCAVRKALTCSPYNRDLNIMMLAGGDQWEEPLDALDLEMIRAPIVKPRAHWILLGYRLEEQNNSSNVTTTRKGSPLALHHLLPCYLISPPGALKLSLSYPGALRVLAHLAPDAASPRTTKLRQTTASRPSRPKKGGKDRDGTITDANVQNRKLLFSVEWNRTFKHEHETENESNTTQSLPQQSRVRCRGPVCSLLLLNPSKQTLGPRHGVEYLSHHKVHAHFFRLVQLITQFKVTAYPGITGASTPPHCSNSPKMAPKASLGVITFTGILTVMLFVRCGHSAHSTLVKESPYHSGTARSLTVTVFVQNSTHQEVFVTSVCLSDCYSSYYSLSI</sequence>
<dbReference type="EMBL" id="OA567970">
    <property type="protein sequence ID" value="CAD7201014.1"/>
    <property type="molecule type" value="Genomic_DNA"/>
</dbReference>
<gene>
    <name evidence="2" type="ORF">TDIB3V08_LOCUS7219</name>
</gene>
<protein>
    <submittedName>
        <fullName evidence="2">Uncharacterized protein</fullName>
    </submittedName>
</protein>